<proteinExistence type="predicted"/>
<dbReference type="AlphaFoldDB" id="A0A194X959"/>
<gene>
    <name evidence="1" type="ORF">LY89DRAFT_782000</name>
</gene>
<name>A0A194X959_MOLSC</name>
<dbReference type="OrthoDB" id="5235440at2759"/>
<organism evidence="1 2">
    <name type="scientific">Mollisia scopiformis</name>
    <name type="common">Conifer needle endophyte fungus</name>
    <name type="synonym">Phialocephala scopiformis</name>
    <dbReference type="NCBI Taxonomy" id="149040"/>
    <lineage>
        <taxon>Eukaryota</taxon>
        <taxon>Fungi</taxon>
        <taxon>Dikarya</taxon>
        <taxon>Ascomycota</taxon>
        <taxon>Pezizomycotina</taxon>
        <taxon>Leotiomycetes</taxon>
        <taxon>Helotiales</taxon>
        <taxon>Mollisiaceae</taxon>
        <taxon>Mollisia</taxon>
    </lineage>
</organism>
<dbReference type="RefSeq" id="XP_018071066.1">
    <property type="nucleotide sequence ID" value="XM_018222535.1"/>
</dbReference>
<accession>A0A194X959</accession>
<keyword evidence="2" id="KW-1185">Reference proteome</keyword>
<evidence type="ECO:0000313" key="2">
    <source>
        <dbReference type="Proteomes" id="UP000070700"/>
    </source>
</evidence>
<dbReference type="InParanoid" id="A0A194X959"/>
<reference evidence="1 2" key="1">
    <citation type="submission" date="2015-10" db="EMBL/GenBank/DDBJ databases">
        <title>Full genome of DAOMC 229536 Phialocephala scopiformis, a fungal endophyte of spruce producing the potent anti-insectan compound rugulosin.</title>
        <authorList>
            <consortium name="DOE Joint Genome Institute"/>
            <person name="Walker A.K."/>
            <person name="Frasz S.L."/>
            <person name="Seifert K.A."/>
            <person name="Miller J.D."/>
            <person name="Mondo S.J."/>
            <person name="Labutti K."/>
            <person name="Lipzen A."/>
            <person name="Dockter R."/>
            <person name="Kennedy M."/>
            <person name="Grigoriev I.V."/>
            <person name="Spatafora J.W."/>
        </authorList>
    </citation>
    <scope>NUCLEOTIDE SEQUENCE [LARGE SCALE GENOMIC DNA]</scope>
    <source>
        <strain evidence="1 2">CBS 120377</strain>
    </source>
</reference>
<protein>
    <submittedName>
        <fullName evidence="1">Uncharacterized protein</fullName>
    </submittedName>
</protein>
<dbReference type="EMBL" id="KQ947415">
    <property type="protein sequence ID" value="KUJ16711.1"/>
    <property type="molecule type" value="Genomic_DNA"/>
</dbReference>
<dbReference type="Proteomes" id="UP000070700">
    <property type="component" value="Unassembled WGS sequence"/>
</dbReference>
<dbReference type="GeneID" id="28832261"/>
<evidence type="ECO:0000313" key="1">
    <source>
        <dbReference type="EMBL" id="KUJ16711.1"/>
    </source>
</evidence>
<dbReference type="KEGG" id="psco:LY89DRAFT_782000"/>
<sequence>MHPYGRLQLSPDDYEFGLPSGEPVLVSEGELAPEVIAEVIEILKVDWLVSERDRFHQQLQHDWTPPDSERMGSEMIQVYSRRQEEGDDLLGISKLLHATETYFCNKATVFYWMESAKINRSDVDGLVILGSIWNTWVDALGRQPNFQLNDFFAVPVNITNKVARSQYVETVPEILRAHVSICSQVREAFEKKESRWWRGRDSRFFSLHPLCEAMIVVFDEYKFVQSGYVKQADGFRHYENVAQHQSVLMIRTGKEDNLSAPISFDS</sequence>